<feature type="compositionally biased region" description="Basic and acidic residues" evidence="1">
    <location>
        <begin position="180"/>
        <end position="209"/>
    </location>
</feature>
<feature type="compositionally biased region" description="Basic and acidic residues" evidence="1">
    <location>
        <begin position="285"/>
        <end position="296"/>
    </location>
</feature>
<feature type="chain" id="PRO_5012975867" description="DUF3300 domain-containing protein" evidence="2">
    <location>
        <begin position="28"/>
        <end position="380"/>
    </location>
</feature>
<proteinExistence type="predicted"/>
<feature type="region of interest" description="Disordered" evidence="1">
    <location>
        <begin position="124"/>
        <end position="158"/>
    </location>
</feature>
<evidence type="ECO:0008006" key="5">
    <source>
        <dbReference type="Google" id="ProtNLM"/>
    </source>
</evidence>
<feature type="signal peptide" evidence="2">
    <location>
        <begin position="1"/>
        <end position="27"/>
    </location>
</feature>
<dbReference type="AlphaFoldDB" id="A0A1Q2M4B5"/>
<feature type="compositionally biased region" description="Low complexity" evidence="1">
    <location>
        <begin position="297"/>
        <end position="315"/>
    </location>
</feature>
<keyword evidence="2" id="KW-0732">Signal</keyword>
<dbReference type="Proteomes" id="UP000188219">
    <property type="component" value="Chromosome"/>
</dbReference>
<dbReference type="STRING" id="260552.Mag101_07905"/>
<dbReference type="PROSITE" id="PS51257">
    <property type="entry name" value="PROKAR_LIPOPROTEIN"/>
    <property type="match status" value="1"/>
</dbReference>
<protein>
    <recommendedName>
        <fullName evidence="5">DUF3300 domain-containing protein</fullName>
    </recommendedName>
</protein>
<organism evidence="3 4">
    <name type="scientific">Microbulbifer agarilyticus</name>
    <dbReference type="NCBI Taxonomy" id="260552"/>
    <lineage>
        <taxon>Bacteria</taxon>
        <taxon>Pseudomonadati</taxon>
        <taxon>Pseudomonadota</taxon>
        <taxon>Gammaproteobacteria</taxon>
        <taxon>Cellvibrionales</taxon>
        <taxon>Microbulbiferaceae</taxon>
        <taxon>Microbulbifer</taxon>
    </lineage>
</organism>
<reference evidence="3" key="1">
    <citation type="submission" date="2017-02" db="EMBL/GenBank/DDBJ databases">
        <title>Genome of Microbulbifer agarilyticus GP101.</title>
        <authorList>
            <person name="Jung J."/>
            <person name="Bae S.S."/>
            <person name="Baek K."/>
        </authorList>
    </citation>
    <scope>NUCLEOTIDE SEQUENCE [LARGE SCALE GENOMIC DNA]</scope>
    <source>
        <strain evidence="3">GP101</strain>
    </source>
</reference>
<dbReference type="OrthoDB" id="5735490at2"/>
<feature type="compositionally biased region" description="Basic residues" evidence="1">
    <location>
        <begin position="124"/>
        <end position="135"/>
    </location>
</feature>
<evidence type="ECO:0000256" key="2">
    <source>
        <dbReference type="SAM" id="SignalP"/>
    </source>
</evidence>
<gene>
    <name evidence="3" type="ORF">Mag101_07905</name>
</gene>
<name>A0A1Q2M4B5_9GAMM</name>
<accession>A0A1Q2M4B5</accession>
<feature type="compositionally biased region" description="Basic and acidic residues" evidence="1">
    <location>
        <begin position="328"/>
        <end position="341"/>
    </location>
</feature>
<sequence length="380" mass="45940">MRQAPYRLLAALAITLTLGGCVTYPSAPPVMVEQTYVRKAPPVYSYSVITDPGYRYYDEALGVYVFYDRSDVFYRQGRYYRWYQDHWISANHWHGPWIPAPNLYVSVNFNDRWRTRLRRHGHRYAGGHYHKPPRRHAYDDGYKRRERHDSNPYRYERREKRKDHREDLWDRREDRKDRREEFRDRREERRDHHDERKDRREERQNRGRDGVQGFAGVAKPKQRAFQADNRGGDRRNDRRIERVNERRNPGRNPNRGSSRDERVVNVAGKPAGIRDPRIVPAVDRSTIDRRAARDRLNPQSQRAQPQPQRQPQRNAPNDRRNTAAKTAPRQERQQPKNEQPKKKERKKEKKSKQKTDKRDQARTVRDPRTRRSNEPRRQID</sequence>
<feature type="region of interest" description="Disordered" evidence="1">
    <location>
        <begin position="180"/>
        <end position="380"/>
    </location>
</feature>
<dbReference type="KEGG" id="maga:Mag101_07905"/>
<feature type="compositionally biased region" description="Basic and acidic residues" evidence="1">
    <location>
        <begin position="230"/>
        <end position="248"/>
    </location>
</feature>
<evidence type="ECO:0000256" key="1">
    <source>
        <dbReference type="SAM" id="MobiDB-lite"/>
    </source>
</evidence>
<feature type="compositionally biased region" description="Basic and acidic residues" evidence="1">
    <location>
        <begin position="353"/>
        <end position="380"/>
    </location>
</feature>
<feature type="compositionally biased region" description="Basic residues" evidence="1">
    <location>
        <begin position="342"/>
        <end position="352"/>
    </location>
</feature>
<evidence type="ECO:0000313" key="3">
    <source>
        <dbReference type="EMBL" id="AQQ67575.1"/>
    </source>
</evidence>
<feature type="compositionally biased region" description="Basic and acidic residues" evidence="1">
    <location>
        <begin position="136"/>
        <end position="158"/>
    </location>
</feature>
<dbReference type="EMBL" id="CP019650">
    <property type="protein sequence ID" value="AQQ67575.1"/>
    <property type="molecule type" value="Genomic_DNA"/>
</dbReference>
<keyword evidence="4" id="KW-1185">Reference proteome</keyword>
<dbReference type="RefSeq" id="WP_077403162.1">
    <property type="nucleotide sequence ID" value="NZ_CP019650.1"/>
</dbReference>
<evidence type="ECO:0000313" key="4">
    <source>
        <dbReference type="Proteomes" id="UP000188219"/>
    </source>
</evidence>